<evidence type="ECO:0000313" key="3">
    <source>
        <dbReference type="EMBL" id="KAH0521648.1"/>
    </source>
</evidence>
<organism evidence="3 4">
    <name type="scientific">Microtus ochrogaster</name>
    <name type="common">Prairie vole</name>
    <dbReference type="NCBI Taxonomy" id="79684"/>
    <lineage>
        <taxon>Eukaryota</taxon>
        <taxon>Metazoa</taxon>
        <taxon>Chordata</taxon>
        <taxon>Craniata</taxon>
        <taxon>Vertebrata</taxon>
        <taxon>Euteleostomi</taxon>
        <taxon>Mammalia</taxon>
        <taxon>Eutheria</taxon>
        <taxon>Euarchontoglires</taxon>
        <taxon>Glires</taxon>
        <taxon>Rodentia</taxon>
        <taxon>Myomorpha</taxon>
        <taxon>Muroidea</taxon>
        <taxon>Cricetidae</taxon>
        <taxon>Arvicolinae</taxon>
        <taxon>Microtus</taxon>
    </lineage>
</organism>
<gene>
    <name evidence="3" type="ORF">LTLLF_100425</name>
</gene>
<dbReference type="PANTHER" id="PTHR45632">
    <property type="entry name" value="LD33804P"/>
    <property type="match status" value="1"/>
</dbReference>
<sequence>MGGVTNTAQYQNRLMVYEPNQNKWISRSPMLQRRVYHSMAAVQRKLYVLGGNDLDYNNDRILVRHIDSYNIDTDQWTRCNFNLLTGKYFGLSNLETSKGAGEMTIIRSNSCSSLGPRFDTQHPGSSSQLSVIPVPGHLVPFYSLQRVPGTHVQNESGVAVHNGRIYLVGGYSIWTNEPLACIQVLDVSREGKEEVFYGPTLPFASNGIAACFLPAPYFTCPNLQTLQVPHHRIGTV</sequence>
<comment type="caution">
    <text evidence="3">The sequence shown here is derived from an EMBL/GenBank/DDBJ whole genome shotgun (WGS) entry which is preliminary data.</text>
</comment>
<evidence type="ECO:0000256" key="1">
    <source>
        <dbReference type="ARBA" id="ARBA00022441"/>
    </source>
</evidence>
<evidence type="ECO:0000256" key="2">
    <source>
        <dbReference type="ARBA" id="ARBA00022737"/>
    </source>
</evidence>
<dbReference type="Proteomes" id="UP000710432">
    <property type="component" value="Unassembled WGS sequence"/>
</dbReference>
<protein>
    <submittedName>
        <fullName evidence="3">Kelch-like protein 32</fullName>
    </submittedName>
</protein>
<reference evidence="3" key="1">
    <citation type="submission" date="2020-03" db="EMBL/GenBank/DDBJ databases">
        <title>Studies in the Genomics of Life Span.</title>
        <authorList>
            <person name="Glass D."/>
        </authorList>
    </citation>
    <scope>NUCLEOTIDE SEQUENCE</scope>
    <source>
        <strain evidence="3">LTLLF</strain>
        <tissue evidence="3">Muscle</tissue>
    </source>
</reference>
<dbReference type="PANTHER" id="PTHR45632:SF3">
    <property type="entry name" value="KELCH-LIKE PROTEIN 32"/>
    <property type="match status" value="1"/>
</dbReference>
<dbReference type="SUPFAM" id="SSF117281">
    <property type="entry name" value="Kelch motif"/>
    <property type="match status" value="1"/>
</dbReference>
<dbReference type="Pfam" id="PF01344">
    <property type="entry name" value="Kelch_1"/>
    <property type="match status" value="1"/>
</dbReference>
<proteinExistence type="predicted"/>
<dbReference type="EMBL" id="JAATJU010000001">
    <property type="protein sequence ID" value="KAH0521648.1"/>
    <property type="molecule type" value="Genomic_DNA"/>
</dbReference>
<dbReference type="AlphaFoldDB" id="A0A8J6L5R5"/>
<dbReference type="Gene3D" id="2.120.10.80">
    <property type="entry name" value="Kelch-type beta propeller"/>
    <property type="match status" value="1"/>
</dbReference>
<dbReference type="InterPro" id="IPR006652">
    <property type="entry name" value="Kelch_1"/>
</dbReference>
<dbReference type="InterPro" id="IPR015915">
    <property type="entry name" value="Kelch-typ_b-propeller"/>
</dbReference>
<keyword evidence="2" id="KW-0677">Repeat</keyword>
<name>A0A8J6L5R5_MICOH</name>
<keyword evidence="1" id="KW-0880">Kelch repeat</keyword>
<accession>A0A8J6L5R5</accession>
<evidence type="ECO:0000313" key="4">
    <source>
        <dbReference type="Proteomes" id="UP000710432"/>
    </source>
</evidence>
<dbReference type="SMART" id="SM00612">
    <property type="entry name" value="Kelch"/>
    <property type="match status" value="2"/>
</dbReference>